<gene>
    <name evidence="2" type="ORF">ENL19_01480</name>
</gene>
<dbReference type="InterPro" id="IPR010387">
    <property type="entry name" value="QueT"/>
</dbReference>
<keyword evidence="1" id="KW-1133">Transmembrane helix</keyword>
<reference evidence="2" key="1">
    <citation type="journal article" date="2020" name="mSystems">
        <title>Genome- and Community-Level Interaction Insights into Carbon Utilization and Element Cycling Functions of Hydrothermarchaeota in Hydrothermal Sediment.</title>
        <authorList>
            <person name="Zhou Z."/>
            <person name="Liu Y."/>
            <person name="Xu W."/>
            <person name="Pan J."/>
            <person name="Luo Z.H."/>
            <person name="Li M."/>
        </authorList>
    </citation>
    <scope>NUCLEOTIDE SEQUENCE [LARGE SCALE GENOMIC DNA]</scope>
    <source>
        <strain evidence="2">HyVt-74</strain>
    </source>
</reference>
<evidence type="ECO:0000256" key="1">
    <source>
        <dbReference type="SAM" id="Phobius"/>
    </source>
</evidence>
<accession>A0A7C5HND4</accession>
<keyword evidence="1" id="KW-0472">Membrane</keyword>
<name>A0A7C5HND4_UNCW3</name>
<dbReference type="AlphaFoldDB" id="A0A7C5HND4"/>
<organism evidence="2">
    <name type="scientific">candidate division WOR-3 bacterium</name>
    <dbReference type="NCBI Taxonomy" id="2052148"/>
    <lineage>
        <taxon>Bacteria</taxon>
        <taxon>Bacteria division WOR-3</taxon>
    </lineage>
</organism>
<comment type="caution">
    <text evidence="2">The sequence shown here is derived from an EMBL/GenBank/DDBJ whole genome shotgun (WGS) entry which is preliminary data.</text>
</comment>
<keyword evidence="1" id="KW-0812">Transmembrane</keyword>
<feature type="transmembrane region" description="Helical" evidence="1">
    <location>
        <begin position="12"/>
        <end position="30"/>
    </location>
</feature>
<dbReference type="Pfam" id="PF06177">
    <property type="entry name" value="QueT"/>
    <property type="match status" value="1"/>
</dbReference>
<dbReference type="Proteomes" id="UP000886110">
    <property type="component" value="Unassembled WGS sequence"/>
</dbReference>
<protein>
    <submittedName>
        <fullName evidence="2">QueT transporter family protein</fullName>
    </submittedName>
</protein>
<feature type="transmembrane region" description="Helical" evidence="1">
    <location>
        <begin position="50"/>
        <end position="83"/>
    </location>
</feature>
<proteinExistence type="predicted"/>
<sequence length="162" mass="17800">MVKKISRAAIIAALYVALTVLLMPISFYAFQVRVAEALTVLPFIFPEAVWGLFIGCLIANFFGGLGILDIAVGSTLTLIAAFLTMQLAKTRKPILAPLPPLILNAFGVSAYLMFLIAPPPLPFHIPTYFLFVITIGFGEFVATYIIGLPLLLFLRRKVWKGR</sequence>
<dbReference type="PANTHER" id="PTHR40044">
    <property type="entry name" value="INTEGRAL MEMBRANE PROTEIN-RELATED"/>
    <property type="match status" value="1"/>
</dbReference>
<feature type="transmembrane region" description="Helical" evidence="1">
    <location>
        <begin position="95"/>
        <end position="116"/>
    </location>
</feature>
<evidence type="ECO:0000313" key="2">
    <source>
        <dbReference type="EMBL" id="HHE04716.1"/>
    </source>
</evidence>
<dbReference type="PANTHER" id="PTHR40044:SF1">
    <property type="entry name" value="INTEGRAL MEMBRANE PROTEIN"/>
    <property type="match status" value="1"/>
</dbReference>
<dbReference type="EMBL" id="DRTB01000105">
    <property type="protein sequence ID" value="HHE04716.1"/>
    <property type="molecule type" value="Genomic_DNA"/>
</dbReference>
<feature type="transmembrane region" description="Helical" evidence="1">
    <location>
        <begin position="128"/>
        <end position="154"/>
    </location>
</feature>
<dbReference type="PIRSF" id="PIRSF031501">
    <property type="entry name" value="QueT"/>
    <property type="match status" value="1"/>
</dbReference>